<comment type="subunit">
    <text evidence="5">Forms a complex with TatA.</text>
</comment>
<keyword evidence="5" id="KW-0811">Translocation</keyword>
<dbReference type="PANTHER" id="PTHR30371">
    <property type="entry name" value="SEC-INDEPENDENT PROTEIN TRANSLOCASE PROTEIN TATC"/>
    <property type="match status" value="1"/>
</dbReference>
<gene>
    <name evidence="5 6" type="primary">tatC</name>
    <name evidence="6" type="ORF">KK2020170_00840</name>
</gene>
<keyword evidence="2 5" id="KW-0812">Transmembrane</keyword>
<proteinExistence type="inferred from homology"/>
<comment type="similarity">
    <text evidence="5">Belongs to the TatC family.</text>
</comment>
<dbReference type="PRINTS" id="PR01840">
    <property type="entry name" value="TATCFAMILY"/>
</dbReference>
<organism evidence="6 7">
    <name type="scientific">Flavobacterium okayamense</name>
    <dbReference type="NCBI Taxonomy" id="2830782"/>
    <lineage>
        <taxon>Bacteria</taxon>
        <taxon>Pseudomonadati</taxon>
        <taxon>Bacteroidota</taxon>
        <taxon>Flavobacteriia</taxon>
        <taxon>Flavobacteriales</taxon>
        <taxon>Flavobacteriaceae</taxon>
        <taxon>Flavobacterium</taxon>
    </lineage>
</organism>
<evidence type="ECO:0000256" key="1">
    <source>
        <dbReference type="ARBA" id="ARBA00004141"/>
    </source>
</evidence>
<comment type="subcellular location">
    <subcellularLocation>
        <location evidence="5">Cell membrane</location>
        <topology evidence="5">Multi-pass membrane protein</topology>
    </subcellularLocation>
    <subcellularLocation>
        <location evidence="1">Membrane</location>
        <topology evidence="1">Multi-pass membrane protein</topology>
    </subcellularLocation>
</comment>
<keyword evidence="7" id="KW-1185">Reference proteome</keyword>
<evidence type="ECO:0000313" key="6">
    <source>
        <dbReference type="EMBL" id="BCY27216.1"/>
    </source>
</evidence>
<evidence type="ECO:0000256" key="4">
    <source>
        <dbReference type="ARBA" id="ARBA00023136"/>
    </source>
</evidence>
<feature type="transmembrane region" description="Helical" evidence="5">
    <location>
        <begin position="94"/>
        <end position="113"/>
    </location>
</feature>
<dbReference type="NCBIfam" id="TIGR00945">
    <property type="entry name" value="tatC"/>
    <property type="match status" value="1"/>
</dbReference>
<dbReference type="RefSeq" id="WP_221258854.1">
    <property type="nucleotide sequence ID" value="NZ_AP024749.1"/>
</dbReference>
<reference evidence="6 7" key="1">
    <citation type="submission" date="2021-06" db="EMBL/GenBank/DDBJ databases">
        <title>Whole genome sequences of Flavobacterium sp. KK2020170 and assembly.</title>
        <authorList>
            <person name="Kitahara K."/>
            <person name="Miyoshi S."/>
            <person name="Uesaka K."/>
        </authorList>
    </citation>
    <scope>NUCLEOTIDE SEQUENCE [LARGE SCALE GENOMIC DNA]</scope>
    <source>
        <strain evidence="6 7">KK2020170</strain>
    </source>
</reference>
<protein>
    <recommendedName>
        <fullName evidence="5">Sec-independent protein translocase protein TatC</fullName>
    </recommendedName>
</protein>
<name>A0ABM7S017_9FLAO</name>
<keyword evidence="5" id="KW-0813">Transport</keyword>
<dbReference type="PANTHER" id="PTHR30371:SF0">
    <property type="entry name" value="SEC-INDEPENDENT PROTEIN TRANSLOCASE PROTEIN TATC, CHLOROPLASTIC-RELATED"/>
    <property type="match status" value="1"/>
</dbReference>
<feature type="transmembrane region" description="Helical" evidence="5">
    <location>
        <begin position="133"/>
        <end position="153"/>
    </location>
</feature>
<comment type="function">
    <text evidence="5">Part of the twin-arginine translocation (Tat) system that transports large folded proteins containing a characteristic twin-arginine motif in their signal peptide across membranes.</text>
</comment>
<feature type="transmembrane region" description="Helical" evidence="5">
    <location>
        <begin position="220"/>
        <end position="237"/>
    </location>
</feature>
<accession>A0ABM7S017</accession>
<dbReference type="EMBL" id="AP024749">
    <property type="protein sequence ID" value="BCY27216.1"/>
    <property type="molecule type" value="Genomic_DNA"/>
</dbReference>
<evidence type="ECO:0000256" key="5">
    <source>
        <dbReference type="HAMAP-Rule" id="MF_00902"/>
    </source>
</evidence>
<dbReference type="InterPro" id="IPR002033">
    <property type="entry name" value="TatC"/>
</dbReference>
<keyword evidence="5" id="KW-1003">Cell membrane</keyword>
<feature type="transmembrane region" description="Helical" evidence="5">
    <location>
        <begin position="20"/>
        <end position="43"/>
    </location>
</feature>
<evidence type="ECO:0000256" key="2">
    <source>
        <dbReference type="ARBA" id="ARBA00022692"/>
    </source>
</evidence>
<keyword evidence="5" id="KW-0653">Protein transport</keyword>
<evidence type="ECO:0000256" key="3">
    <source>
        <dbReference type="ARBA" id="ARBA00022989"/>
    </source>
</evidence>
<keyword evidence="4 5" id="KW-0472">Membrane</keyword>
<dbReference type="Proteomes" id="UP000825258">
    <property type="component" value="Chromosome"/>
</dbReference>
<feature type="transmembrane region" description="Helical" evidence="5">
    <location>
        <begin position="243"/>
        <end position="262"/>
    </location>
</feature>
<sequence length="274" mass="31345">MAKNLGEMSFLDHLEELRWLLVRSTIAILACAAVAFFFSDFIFDNIIFGPKNPDFITYRWFCDLSQQFGLDKSLCVTEIPMRIQSREMGGQFSAHMWTSITAGFIIGFPFILWEFWKFISPALYENERKYAKAFIIIASLLFFIGVLFGYYLIAPLSVNFLANYNISEQIFNDIDLASYISLLRSSTVACGLLFELPIIIYFLTKLGLVTPAFLRKYRKYTLIIVLILSAIITPPDILSQVIVAIPIMILYEISILISAMVVKKQIETTDIVKK</sequence>
<dbReference type="Pfam" id="PF00902">
    <property type="entry name" value="TatC"/>
    <property type="match status" value="1"/>
</dbReference>
<feature type="transmembrane region" description="Helical" evidence="5">
    <location>
        <begin position="186"/>
        <end position="208"/>
    </location>
</feature>
<keyword evidence="3 5" id="KW-1133">Transmembrane helix</keyword>
<dbReference type="HAMAP" id="MF_00902">
    <property type="entry name" value="TatC"/>
    <property type="match status" value="1"/>
</dbReference>
<evidence type="ECO:0000313" key="7">
    <source>
        <dbReference type="Proteomes" id="UP000825258"/>
    </source>
</evidence>